<dbReference type="SUPFAM" id="SSF56112">
    <property type="entry name" value="Protein kinase-like (PK-like)"/>
    <property type="match status" value="1"/>
</dbReference>
<evidence type="ECO:0000313" key="7">
    <source>
        <dbReference type="EMBL" id="EDR11683.1"/>
    </source>
</evidence>
<dbReference type="OrthoDB" id="5979581at2759"/>
<dbReference type="AlphaFoldDB" id="B0D1R1"/>
<dbReference type="HOGENOM" id="CLU_000288_81_2_1"/>
<dbReference type="GO" id="GO:0005634">
    <property type="term" value="C:nucleus"/>
    <property type="evidence" value="ECO:0007669"/>
    <property type="project" value="TreeGrafter"/>
</dbReference>
<dbReference type="GO" id="GO:0043484">
    <property type="term" value="P:regulation of RNA splicing"/>
    <property type="evidence" value="ECO:0007669"/>
    <property type="project" value="TreeGrafter"/>
</dbReference>
<dbReference type="GO" id="GO:0004674">
    <property type="term" value="F:protein serine/threonine kinase activity"/>
    <property type="evidence" value="ECO:0007669"/>
    <property type="project" value="UniProtKB-KW"/>
</dbReference>
<dbReference type="Pfam" id="PF00069">
    <property type="entry name" value="Pkinase"/>
    <property type="match status" value="2"/>
</dbReference>
<name>B0D1R1_LACBS</name>
<feature type="domain" description="Protein kinase" evidence="6">
    <location>
        <begin position="40"/>
        <end position="434"/>
    </location>
</feature>
<dbReference type="GeneID" id="6073010"/>
<dbReference type="EMBL" id="DS547095">
    <property type="protein sequence ID" value="EDR11683.1"/>
    <property type="molecule type" value="Genomic_DNA"/>
</dbReference>
<dbReference type="KEGG" id="lbc:LACBIDRAFT_324409"/>
<dbReference type="InterPro" id="IPR008266">
    <property type="entry name" value="Tyr_kinase_AS"/>
</dbReference>
<dbReference type="Gene3D" id="3.30.200.20">
    <property type="entry name" value="Phosphorylase Kinase, domain 1"/>
    <property type="match status" value="1"/>
</dbReference>
<dbReference type="InterPro" id="IPR011009">
    <property type="entry name" value="Kinase-like_dom_sf"/>
</dbReference>
<evidence type="ECO:0000256" key="1">
    <source>
        <dbReference type="ARBA" id="ARBA00022527"/>
    </source>
</evidence>
<gene>
    <name evidence="7" type="ORF">LACBIDRAFT_324409</name>
</gene>
<accession>B0D1R1</accession>
<dbReference type="Proteomes" id="UP000001194">
    <property type="component" value="Unassembled WGS sequence"/>
</dbReference>
<dbReference type="RefSeq" id="XP_001877580.1">
    <property type="nucleotide sequence ID" value="XM_001877545.1"/>
</dbReference>
<evidence type="ECO:0000256" key="3">
    <source>
        <dbReference type="ARBA" id="ARBA00022741"/>
    </source>
</evidence>
<keyword evidence="8" id="KW-1185">Reference proteome</keyword>
<evidence type="ECO:0000256" key="5">
    <source>
        <dbReference type="ARBA" id="ARBA00022840"/>
    </source>
</evidence>
<dbReference type="InParanoid" id="B0D1R1"/>
<dbReference type="InterPro" id="IPR051175">
    <property type="entry name" value="CLK_kinases"/>
</dbReference>
<evidence type="ECO:0000313" key="8">
    <source>
        <dbReference type="Proteomes" id="UP000001194"/>
    </source>
</evidence>
<dbReference type="PROSITE" id="PS50011">
    <property type="entry name" value="PROTEIN_KINASE_DOM"/>
    <property type="match status" value="1"/>
</dbReference>
<keyword evidence="2" id="KW-0808">Transferase</keyword>
<dbReference type="GO" id="GO:0005524">
    <property type="term" value="F:ATP binding"/>
    <property type="evidence" value="ECO:0007669"/>
    <property type="project" value="UniProtKB-KW"/>
</dbReference>
<dbReference type="Gene3D" id="1.10.510.10">
    <property type="entry name" value="Transferase(Phosphotransferase) domain 1"/>
    <property type="match status" value="1"/>
</dbReference>
<protein>
    <submittedName>
        <fullName evidence="7">Predicted protein</fullName>
    </submittedName>
</protein>
<proteinExistence type="predicted"/>
<evidence type="ECO:0000256" key="4">
    <source>
        <dbReference type="ARBA" id="ARBA00022777"/>
    </source>
</evidence>
<evidence type="ECO:0000259" key="6">
    <source>
        <dbReference type="PROSITE" id="PS50011"/>
    </source>
</evidence>
<dbReference type="PANTHER" id="PTHR45646:SF11">
    <property type="entry name" value="SERINE_THREONINE-PROTEIN KINASE DOA"/>
    <property type="match status" value="1"/>
</dbReference>
<dbReference type="PANTHER" id="PTHR45646">
    <property type="entry name" value="SERINE/THREONINE-PROTEIN KINASE DOA-RELATED"/>
    <property type="match status" value="1"/>
</dbReference>
<keyword evidence="4" id="KW-0418">Kinase</keyword>
<dbReference type="SMART" id="SM00220">
    <property type="entry name" value="S_TKc"/>
    <property type="match status" value="1"/>
</dbReference>
<keyword evidence="1" id="KW-0723">Serine/threonine-protein kinase</keyword>
<dbReference type="PROSITE" id="PS00109">
    <property type="entry name" value="PROTEIN_KINASE_TYR"/>
    <property type="match status" value="1"/>
</dbReference>
<organism evidence="8">
    <name type="scientific">Laccaria bicolor (strain S238N-H82 / ATCC MYA-4686)</name>
    <name type="common">Bicoloured deceiver</name>
    <name type="synonym">Laccaria laccata var. bicolor</name>
    <dbReference type="NCBI Taxonomy" id="486041"/>
    <lineage>
        <taxon>Eukaryota</taxon>
        <taxon>Fungi</taxon>
        <taxon>Dikarya</taxon>
        <taxon>Basidiomycota</taxon>
        <taxon>Agaricomycotina</taxon>
        <taxon>Agaricomycetes</taxon>
        <taxon>Agaricomycetidae</taxon>
        <taxon>Agaricales</taxon>
        <taxon>Agaricineae</taxon>
        <taxon>Hydnangiaceae</taxon>
        <taxon>Laccaria</taxon>
    </lineage>
</organism>
<keyword evidence="3" id="KW-0547">Nucleotide-binding</keyword>
<reference evidence="7 8" key="1">
    <citation type="journal article" date="2008" name="Nature">
        <title>The genome of Laccaria bicolor provides insights into mycorrhizal symbiosis.</title>
        <authorList>
            <person name="Martin F."/>
            <person name="Aerts A."/>
            <person name="Ahren D."/>
            <person name="Brun A."/>
            <person name="Danchin E.G.J."/>
            <person name="Duchaussoy F."/>
            <person name="Gibon J."/>
            <person name="Kohler A."/>
            <person name="Lindquist E."/>
            <person name="Pereda V."/>
            <person name="Salamov A."/>
            <person name="Shapiro H.J."/>
            <person name="Wuyts J."/>
            <person name="Blaudez D."/>
            <person name="Buee M."/>
            <person name="Brokstein P."/>
            <person name="Canbaeck B."/>
            <person name="Cohen D."/>
            <person name="Courty P.E."/>
            <person name="Coutinho P.M."/>
            <person name="Delaruelle C."/>
            <person name="Detter J.C."/>
            <person name="Deveau A."/>
            <person name="DiFazio S."/>
            <person name="Duplessis S."/>
            <person name="Fraissinet-Tachet L."/>
            <person name="Lucic E."/>
            <person name="Frey-Klett P."/>
            <person name="Fourrey C."/>
            <person name="Feussner I."/>
            <person name="Gay G."/>
            <person name="Grimwood J."/>
            <person name="Hoegger P.J."/>
            <person name="Jain P."/>
            <person name="Kilaru S."/>
            <person name="Labbe J."/>
            <person name="Lin Y.C."/>
            <person name="Legue V."/>
            <person name="Le Tacon F."/>
            <person name="Marmeisse R."/>
            <person name="Melayah D."/>
            <person name="Montanini B."/>
            <person name="Muratet M."/>
            <person name="Nehls U."/>
            <person name="Niculita-Hirzel H."/>
            <person name="Oudot-Le Secq M.P."/>
            <person name="Peter M."/>
            <person name="Quesneville H."/>
            <person name="Rajashekar B."/>
            <person name="Reich M."/>
            <person name="Rouhier N."/>
            <person name="Schmutz J."/>
            <person name="Yin T."/>
            <person name="Chalot M."/>
            <person name="Henrissat B."/>
            <person name="Kuees U."/>
            <person name="Lucas S."/>
            <person name="Van de Peer Y."/>
            <person name="Podila G.K."/>
            <person name="Polle A."/>
            <person name="Pukkila P.J."/>
            <person name="Richardson P.M."/>
            <person name="Rouze P."/>
            <person name="Sanders I.R."/>
            <person name="Stajich J.E."/>
            <person name="Tunlid A."/>
            <person name="Tuskan G."/>
            <person name="Grigoriev I.V."/>
        </authorList>
    </citation>
    <scope>NUCLEOTIDE SEQUENCE [LARGE SCALE GENOMIC DNA]</scope>
    <source>
        <strain evidence="8">S238N-H82 / ATCC MYA-4686</strain>
    </source>
</reference>
<dbReference type="InterPro" id="IPR000719">
    <property type="entry name" value="Prot_kinase_dom"/>
</dbReference>
<sequence>MAPRARFLPSCLDGIEDVEDYQPGGYHPISIGDAFDNGRFRVLHKLGSGGSSVVWLARDQRGDGGKLVTLKAMRADISSSFKDPSEIPELDISQKLRASLPPSESVAFQTVDHHFFVQSPNGSHLFLIFPLAGPSVLAVSESPGRITGSRRSSADLARKVAKQTAMMLYHMHCAGVVHGDLTTSNILFRLSPHVTNWSDAEVYAHLGHPETEDVETCDGQPSGPHAPPVLVAPIDNSKISHANLLQENIIVSDFGQSYLTTSPPPSYEPRTILNYQSPEARFEDLAGLEADIWSLGCAIFEIRAGFALFEPFFASDVDILRQTVETLGRLPDPWWADFEQRSLWFDEDGQPKSEEDQEPYVKACRSSIRDKLCEIGEGDDELPPFGDEGLMIEKIGVRLCEEEVGLLEDLLEKMLRYRPKERIGIRDVVRHPWFGP</sequence>
<evidence type="ECO:0000256" key="2">
    <source>
        <dbReference type="ARBA" id="ARBA00022679"/>
    </source>
</evidence>
<keyword evidence="5" id="KW-0067">ATP-binding</keyword>